<proteinExistence type="inferred from homology"/>
<feature type="domain" description="Thioredoxin" evidence="8">
    <location>
        <begin position="29"/>
        <end position="141"/>
    </location>
</feature>
<dbReference type="InterPro" id="IPR017937">
    <property type="entry name" value="Thioredoxin_CS"/>
</dbReference>
<organism evidence="9 10">
    <name type="scientific">Uliginosibacterium aquaticum</name>
    <dbReference type="NCBI Taxonomy" id="2731212"/>
    <lineage>
        <taxon>Bacteria</taxon>
        <taxon>Pseudomonadati</taxon>
        <taxon>Pseudomonadota</taxon>
        <taxon>Betaproteobacteria</taxon>
        <taxon>Rhodocyclales</taxon>
        <taxon>Zoogloeaceae</taxon>
        <taxon>Uliginosibacterium</taxon>
    </lineage>
</organism>
<dbReference type="PROSITE" id="PS00194">
    <property type="entry name" value="THIOREDOXIN_1"/>
    <property type="match status" value="1"/>
</dbReference>
<evidence type="ECO:0000256" key="4">
    <source>
        <dbReference type="ARBA" id="ARBA00022982"/>
    </source>
</evidence>
<dbReference type="InterPro" id="IPR036249">
    <property type="entry name" value="Thioredoxin-like_sf"/>
</dbReference>
<evidence type="ECO:0000256" key="3">
    <source>
        <dbReference type="ARBA" id="ARBA00022723"/>
    </source>
</evidence>
<evidence type="ECO:0000256" key="6">
    <source>
        <dbReference type="ARBA" id="ARBA00023284"/>
    </source>
</evidence>
<dbReference type="InterPro" id="IPR049299">
    <property type="entry name" value="Thio2_N"/>
</dbReference>
<evidence type="ECO:0000256" key="7">
    <source>
        <dbReference type="NCBIfam" id="TIGR01068"/>
    </source>
</evidence>
<dbReference type="Pfam" id="PF00085">
    <property type="entry name" value="Thioredoxin"/>
    <property type="match status" value="1"/>
</dbReference>
<keyword evidence="3" id="KW-0479">Metal-binding</keyword>
<evidence type="ECO:0000313" key="9">
    <source>
        <dbReference type="EMBL" id="NSL54964.1"/>
    </source>
</evidence>
<dbReference type="NCBIfam" id="NF008229">
    <property type="entry name" value="PRK10996.1"/>
    <property type="match status" value="1"/>
</dbReference>
<evidence type="ECO:0000256" key="1">
    <source>
        <dbReference type="ARBA" id="ARBA00008987"/>
    </source>
</evidence>
<dbReference type="Proteomes" id="UP000778523">
    <property type="component" value="Unassembled WGS sequence"/>
</dbReference>
<dbReference type="InterPro" id="IPR005746">
    <property type="entry name" value="Thioredoxin"/>
</dbReference>
<dbReference type="PANTHER" id="PTHR45663">
    <property type="entry name" value="GEO12009P1"/>
    <property type="match status" value="1"/>
</dbReference>
<evidence type="ECO:0000259" key="8">
    <source>
        <dbReference type="PROSITE" id="PS51352"/>
    </source>
</evidence>
<comment type="caution">
    <text evidence="9">The sequence shown here is derived from an EMBL/GenBank/DDBJ whole genome shotgun (WGS) entry which is preliminary data.</text>
</comment>
<dbReference type="Gene3D" id="3.40.30.10">
    <property type="entry name" value="Glutaredoxin"/>
    <property type="match status" value="1"/>
</dbReference>
<evidence type="ECO:0000256" key="2">
    <source>
        <dbReference type="ARBA" id="ARBA00022448"/>
    </source>
</evidence>
<comment type="similarity">
    <text evidence="1">Belongs to the thioredoxin family.</text>
</comment>
<keyword evidence="5" id="KW-1015">Disulfide bond</keyword>
<evidence type="ECO:0000256" key="5">
    <source>
        <dbReference type="ARBA" id="ARBA00023157"/>
    </source>
</evidence>
<dbReference type="PRINTS" id="PR00421">
    <property type="entry name" value="THIOREDOXIN"/>
</dbReference>
<reference evidence="9 10" key="1">
    <citation type="submission" date="2020-06" db="EMBL/GenBank/DDBJ databases">
        <title>Draft genome of Uliginosibacterium sp. IMCC34675.</title>
        <authorList>
            <person name="Song J."/>
        </authorList>
    </citation>
    <scope>NUCLEOTIDE SEQUENCE [LARGE SCALE GENOMIC DNA]</scope>
    <source>
        <strain evidence="9 10">IMCC34675</strain>
    </source>
</reference>
<dbReference type="Pfam" id="PF21352">
    <property type="entry name" value="Zn_ribbon_Thio2"/>
    <property type="match status" value="1"/>
</dbReference>
<dbReference type="EMBL" id="JABCSC020000002">
    <property type="protein sequence ID" value="NSL54964.1"/>
    <property type="molecule type" value="Genomic_DNA"/>
</dbReference>
<sequence>MEIVCVHCKSINRVPAGRLQDGPVCGACKQPILPAEPVVLTADSFDAVIARNGLPVLVDFWAPWCGPCRSMAPMYAEAARLLHGRALLAKLDTEAQPAIAARSGIRSIPTLALFKAGHEVAREAGARPAQDIVRWASPFLG</sequence>
<dbReference type="SUPFAM" id="SSF52833">
    <property type="entry name" value="Thioredoxin-like"/>
    <property type="match status" value="1"/>
</dbReference>
<dbReference type="Gene3D" id="2.30.30.380">
    <property type="entry name" value="Zn-finger domain of Sec23/24"/>
    <property type="match status" value="1"/>
</dbReference>
<dbReference type="RefSeq" id="WP_170021457.1">
    <property type="nucleotide sequence ID" value="NZ_JABCSC020000002.1"/>
</dbReference>
<gene>
    <name evidence="9" type="primary">trxC</name>
    <name evidence="9" type="ORF">HJ583_008005</name>
</gene>
<dbReference type="PANTHER" id="PTHR45663:SF11">
    <property type="entry name" value="GEO12009P1"/>
    <property type="match status" value="1"/>
</dbReference>
<dbReference type="PROSITE" id="PS51352">
    <property type="entry name" value="THIOREDOXIN_2"/>
    <property type="match status" value="1"/>
</dbReference>
<keyword evidence="10" id="KW-1185">Reference proteome</keyword>
<dbReference type="InterPro" id="IPR013766">
    <property type="entry name" value="Thioredoxin_domain"/>
</dbReference>
<dbReference type="NCBIfam" id="TIGR01068">
    <property type="entry name" value="thioredoxin"/>
    <property type="match status" value="1"/>
</dbReference>
<accession>A0ABX2IE86</accession>
<keyword evidence="2" id="KW-0813">Transport</keyword>
<keyword evidence="6" id="KW-0676">Redox-active center</keyword>
<name>A0ABX2IE86_9RHOO</name>
<protein>
    <recommendedName>
        <fullName evidence="7">Thioredoxin</fullName>
    </recommendedName>
</protein>
<keyword evidence="4" id="KW-0249">Electron transport</keyword>
<dbReference type="CDD" id="cd02947">
    <property type="entry name" value="TRX_family"/>
    <property type="match status" value="1"/>
</dbReference>
<evidence type="ECO:0000313" key="10">
    <source>
        <dbReference type="Proteomes" id="UP000778523"/>
    </source>
</evidence>